<keyword evidence="3" id="KW-0547">Nucleotide-binding</keyword>
<dbReference type="GO" id="GO:0016301">
    <property type="term" value="F:kinase activity"/>
    <property type="evidence" value="ECO:0007669"/>
    <property type="project" value="UniProtKB-KW"/>
</dbReference>
<organism evidence="7 8">
    <name type="scientific">Streptomyces varsoviensis</name>
    <dbReference type="NCBI Taxonomy" id="67373"/>
    <lineage>
        <taxon>Bacteria</taxon>
        <taxon>Bacillati</taxon>
        <taxon>Actinomycetota</taxon>
        <taxon>Actinomycetes</taxon>
        <taxon>Kitasatosporales</taxon>
        <taxon>Streptomycetaceae</taxon>
        <taxon>Streptomyces</taxon>
    </lineage>
</organism>
<keyword evidence="4 7" id="KW-0418">Kinase</keyword>
<dbReference type="Proteomes" id="UP000037020">
    <property type="component" value="Unassembled WGS sequence"/>
</dbReference>
<reference evidence="7 8" key="1">
    <citation type="submission" date="2015-07" db="EMBL/GenBank/DDBJ databases">
        <authorList>
            <person name="Ju K.-S."/>
            <person name="Doroghazi J.R."/>
            <person name="Metcalf W.W."/>
        </authorList>
    </citation>
    <scope>NUCLEOTIDE SEQUENCE [LARGE SCALE GENOMIC DNA]</scope>
    <source>
        <strain evidence="7 8">NRRL B-3589</strain>
    </source>
</reference>
<evidence type="ECO:0000256" key="2">
    <source>
        <dbReference type="ARBA" id="ARBA00022679"/>
    </source>
</evidence>
<sequence length="92" mass="9234">TALLVDGALLLDLTPGPAFAAARAGHSIAGVRQVLLSHPHDGPTVEFPAGLPAPGRVADGRELAVISGHRVRAVALDAPGTGYEVGGPEGER</sequence>
<keyword evidence="8" id="KW-1185">Reference proteome</keyword>
<evidence type="ECO:0000256" key="1">
    <source>
        <dbReference type="ARBA" id="ARBA00022573"/>
    </source>
</evidence>
<proteinExistence type="predicted"/>
<accession>A0ABR5J3F0</accession>
<feature type="non-terminal residue" evidence="7">
    <location>
        <position position="92"/>
    </location>
</feature>
<dbReference type="PANTHER" id="PTHR34848:SF1">
    <property type="entry name" value="BIFUNCTIONAL ADENOSYLCOBALAMIN BIOSYNTHESIS PROTEIN COBU"/>
    <property type="match status" value="1"/>
</dbReference>
<evidence type="ECO:0000313" key="7">
    <source>
        <dbReference type="EMBL" id="KOG87894.1"/>
    </source>
</evidence>
<evidence type="ECO:0000256" key="3">
    <source>
        <dbReference type="ARBA" id="ARBA00022741"/>
    </source>
</evidence>
<evidence type="ECO:0000256" key="5">
    <source>
        <dbReference type="ARBA" id="ARBA00022840"/>
    </source>
</evidence>
<name>A0ABR5J3F0_9ACTN</name>
<evidence type="ECO:0000256" key="6">
    <source>
        <dbReference type="ARBA" id="ARBA00023134"/>
    </source>
</evidence>
<keyword evidence="1" id="KW-0169">Cobalamin biosynthesis</keyword>
<dbReference type="PANTHER" id="PTHR34848">
    <property type="match status" value="1"/>
</dbReference>
<dbReference type="InterPro" id="IPR003203">
    <property type="entry name" value="CobU/CobP"/>
</dbReference>
<protein>
    <submittedName>
        <fullName evidence="7">Adenosylcobinamide kinase</fullName>
    </submittedName>
</protein>
<feature type="non-terminal residue" evidence="7">
    <location>
        <position position="1"/>
    </location>
</feature>
<keyword evidence="5" id="KW-0067">ATP-binding</keyword>
<gene>
    <name evidence="7" type="ORF">ADK38_22855</name>
</gene>
<dbReference type="EMBL" id="LGUT01001980">
    <property type="protein sequence ID" value="KOG87894.1"/>
    <property type="molecule type" value="Genomic_DNA"/>
</dbReference>
<evidence type="ECO:0000313" key="8">
    <source>
        <dbReference type="Proteomes" id="UP000037020"/>
    </source>
</evidence>
<comment type="caution">
    <text evidence="7">The sequence shown here is derived from an EMBL/GenBank/DDBJ whole genome shotgun (WGS) entry which is preliminary data.</text>
</comment>
<keyword evidence="6" id="KW-0342">GTP-binding</keyword>
<evidence type="ECO:0000256" key="4">
    <source>
        <dbReference type="ARBA" id="ARBA00022777"/>
    </source>
</evidence>
<keyword evidence="2" id="KW-0808">Transferase</keyword>